<reference evidence="1" key="1">
    <citation type="submission" date="2022-02" db="EMBL/GenBank/DDBJ databases">
        <title>Emergence and expansion in Europe of a Vibrio aestuarianus clonal complex pathogenic for oysters.</title>
        <authorList>
            <person name="Mesnil A."/>
            <person name="Travers M.-A."/>
        </authorList>
    </citation>
    <scope>NUCLEOTIDE SEQUENCE</scope>
    <source>
        <strain evidence="1">19_064_15T1</strain>
    </source>
</reference>
<name>A0A9X4IYJ5_9VIBR</name>
<dbReference type="AlphaFoldDB" id="A0A9X4IYJ5"/>
<comment type="caution">
    <text evidence="1">The sequence shown here is derived from an EMBL/GenBank/DDBJ whole genome shotgun (WGS) entry which is preliminary data.</text>
</comment>
<accession>A0A9X4IYJ5</accession>
<dbReference type="EMBL" id="JAKNAX010000095">
    <property type="protein sequence ID" value="MDE1348254.1"/>
    <property type="molecule type" value="Genomic_DNA"/>
</dbReference>
<proteinExistence type="predicted"/>
<evidence type="ECO:0000313" key="1">
    <source>
        <dbReference type="EMBL" id="MDE1348254.1"/>
    </source>
</evidence>
<sequence>MKKQILLTHQTITALKALSPARERGFIRLVWAILEHALRQSQKGKAEEVGIVKDIRQFVEHLNDKYPNESVTSVGCENHFKLEERIR</sequence>
<evidence type="ECO:0000313" key="2">
    <source>
        <dbReference type="Proteomes" id="UP001140978"/>
    </source>
</evidence>
<dbReference type="Proteomes" id="UP001140978">
    <property type="component" value="Unassembled WGS sequence"/>
</dbReference>
<protein>
    <submittedName>
        <fullName evidence="1">Uncharacterized protein</fullName>
    </submittedName>
</protein>
<gene>
    <name evidence="1" type="ORF">L9X51_17885</name>
</gene>
<organism evidence="1 2">
    <name type="scientific">Vibrio aestuarianus</name>
    <dbReference type="NCBI Taxonomy" id="28171"/>
    <lineage>
        <taxon>Bacteria</taxon>
        <taxon>Pseudomonadati</taxon>
        <taxon>Pseudomonadota</taxon>
        <taxon>Gammaproteobacteria</taxon>
        <taxon>Vibrionales</taxon>
        <taxon>Vibrionaceae</taxon>
        <taxon>Vibrio</taxon>
    </lineage>
</organism>